<evidence type="ECO:0000256" key="2">
    <source>
        <dbReference type="ARBA" id="ARBA00009477"/>
    </source>
</evidence>
<evidence type="ECO:0000256" key="3">
    <source>
        <dbReference type="ARBA" id="ARBA00022448"/>
    </source>
</evidence>
<dbReference type="EMBL" id="LEKT01000022">
    <property type="protein sequence ID" value="KMO86471.1"/>
    <property type="molecule type" value="Genomic_DNA"/>
</dbReference>
<dbReference type="InParanoid" id="A0A0J6ZNK1"/>
<comment type="subcellular location">
    <subcellularLocation>
        <location evidence="1">Cell envelope</location>
    </subcellularLocation>
</comment>
<feature type="domain" description="Multidrug resistance protein MdtA-like barrel-sandwich hybrid" evidence="5">
    <location>
        <begin position="64"/>
        <end position="191"/>
    </location>
</feature>
<dbReference type="PANTHER" id="PTHR30469:SF33">
    <property type="entry name" value="SLR1207 PROTEIN"/>
    <property type="match status" value="1"/>
</dbReference>
<dbReference type="SUPFAM" id="SSF111369">
    <property type="entry name" value="HlyD-like secretion proteins"/>
    <property type="match status" value="1"/>
</dbReference>
<dbReference type="InterPro" id="IPR058625">
    <property type="entry name" value="MdtA-like_BSH"/>
</dbReference>
<gene>
    <name evidence="8" type="ORF">AB840_07940</name>
</gene>
<dbReference type="PROSITE" id="PS51257">
    <property type="entry name" value="PROKAR_LIPOPROTEIN"/>
    <property type="match status" value="1"/>
</dbReference>
<evidence type="ECO:0000259" key="7">
    <source>
        <dbReference type="Pfam" id="PF25990"/>
    </source>
</evidence>
<dbReference type="Pfam" id="PF25967">
    <property type="entry name" value="RND-MFP_C"/>
    <property type="match status" value="1"/>
</dbReference>
<dbReference type="Gene3D" id="1.10.287.470">
    <property type="entry name" value="Helix hairpin bin"/>
    <property type="match status" value="1"/>
</dbReference>
<feature type="domain" description="YknX-like beta-barrel" evidence="7">
    <location>
        <begin position="200"/>
        <end position="292"/>
    </location>
</feature>
<comment type="caution">
    <text evidence="8">The sequence shown here is derived from an EMBL/GenBank/DDBJ whole genome shotgun (WGS) entry which is preliminary data.</text>
</comment>
<evidence type="ECO:0000313" key="9">
    <source>
        <dbReference type="Proteomes" id="UP000036503"/>
    </source>
</evidence>
<dbReference type="AlphaFoldDB" id="A0A0J6ZNK1"/>
<dbReference type="RefSeq" id="WP_048514301.1">
    <property type="nucleotide sequence ID" value="NZ_FUXD01000023.1"/>
</dbReference>
<dbReference type="InterPro" id="IPR006143">
    <property type="entry name" value="RND_pump_MFP"/>
</dbReference>
<evidence type="ECO:0000256" key="1">
    <source>
        <dbReference type="ARBA" id="ARBA00004196"/>
    </source>
</evidence>
<dbReference type="Pfam" id="PF25990">
    <property type="entry name" value="Beta-barrel_YknX"/>
    <property type="match status" value="1"/>
</dbReference>
<dbReference type="PANTHER" id="PTHR30469">
    <property type="entry name" value="MULTIDRUG RESISTANCE PROTEIN MDTA"/>
    <property type="match status" value="1"/>
</dbReference>
<dbReference type="Gene3D" id="2.40.420.20">
    <property type="match status" value="1"/>
</dbReference>
<dbReference type="Pfam" id="PF25917">
    <property type="entry name" value="BSH_RND"/>
    <property type="match status" value="1"/>
</dbReference>
<evidence type="ECO:0000259" key="5">
    <source>
        <dbReference type="Pfam" id="PF25917"/>
    </source>
</evidence>
<dbReference type="GO" id="GO:1990281">
    <property type="term" value="C:efflux pump complex"/>
    <property type="evidence" value="ECO:0007669"/>
    <property type="project" value="TreeGrafter"/>
</dbReference>
<protein>
    <submittedName>
        <fullName evidence="8">RND transporter</fullName>
    </submittedName>
</protein>
<evidence type="ECO:0000313" key="8">
    <source>
        <dbReference type="EMBL" id="KMO86471.1"/>
    </source>
</evidence>
<name>A0A0J6ZNK1_9FIRM</name>
<sequence length="380" mass="40819">MKFDKRFKIALAVIAIAACAFGSYQYYQLQQREKQAAAIETADVVRKDLKSTVSATGTISPVDSVEVSPKITARISSVLVKENDKVTAGQTVTLLDGKDYEAKKDQAQYKVTNTKLNYDRAAYLYKVGAGTKQDLDDAKFNYDTAVSALSEAESDVAETVITAPMDGVVVGEPKTAGTMAVQGNSTPTVIMRIANTTQKQILAKIDETDIGKIKIGQEASFTVDAYIGQTFTARVSKISQTDTSNTWDTTDTTSSSSSSSSSSASVIYYYVTLDLDDPNDELRLGMTARVDINTSEKEDALVVPIAALKTNDKGSYVLRVNDAGQTEQVPVTTGIYSDEYVEILSGLTDGDKVSITYATSSKTSSSTKSSSSQRQGPPPM</sequence>
<feature type="region of interest" description="Disordered" evidence="4">
    <location>
        <begin position="358"/>
        <end position="380"/>
    </location>
</feature>
<dbReference type="PATRIC" id="fig|1122219.3.peg.1270"/>
<proteinExistence type="inferred from homology"/>
<feature type="region of interest" description="Disordered" evidence="4">
    <location>
        <begin position="239"/>
        <end position="261"/>
    </location>
</feature>
<dbReference type="OrthoDB" id="9809068at2"/>
<dbReference type="InterPro" id="IPR058627">
    <property type="entry name" value="MdtA-like_C"/>
</dbReference>
<keyword evidence="3" id="KW-0813">Transport</keyword>
<accession>A0A0J6ZNK1</accession>
<organism evidence="8 9">
    <name type="scientific">Megasphaera cerevisiae DSM 20462</name>
    <dbReference type="NCBI Taxonomy" id="1122219"/>
    <lineage>
        <taxon>Bacteria</taxon>
        <taxon>Bacillati</taxon>
        <taxon>Bacillota</taxon>
        <taxon>Negativicutes</taxon>
        <taxon>Veillonellales</taxon>
        <taxon>Veillonellaceae</taxon>
        <taxon>Megasphaera</taxon>
    </lineage>
</organism>
<dbReference type="InterPro" id="IPR058636">
    <property type="entry name" value="Beta-barrel_YknX"/>
</dbReference>
<dbReference type="Gene3D" id="2.40.50.100">
    <property type="match status" value="1"/>
</dbReference>
<dbReference type="NCBIfam" id="TIGR01730">
    <property type="entry name" value="RND_mfp"/>
    <property type="match status" value="1"/>
</dbReference>
<comment type="similarity">
    <text evidence="2">Belongs to the membrane fusion protein (MFP) (TC 8.A.1) family.</text>
</comment>
<dbReference type="STRING" id="39029.BSR42_07835"/>
<dbReference type="Proteomes" id="UP000036503">
    <property type="component" value="Unassembled WGS sequence"/>
</dbReference>
<dbReference type="Gene3D" id="2.40.30.170">
    <property type="match status" value="1"/>
</dbReference>
<evidence type="ECO:0000256" key="4">
    <source>
        <dbReference type="SAM" id="MobiDB-lite"/>
    </source>
</evidence>
<feature type="domain" description="Multidrug resistance protein MdtA-like C-terminal permuted SH3" evidence="6">
    <location>
        <begin position="299"/>
        <end position="353"/>
    </location>
</feature>
<reference evidence="8 9" key="1">
    <citation type="submission" date="2015-06" db="EMBL/GenBank/DDBJ databases">
        <title>Draft genome sequence of beer spoilage bacterium Megasphaera cerevisiae type strain 20462.</title>
        <authorList>
            <person name="Kutumbaka K."/>
            <person name="Pasmowitz J."/>
            <person name="Mategko J."/>
            <person name="Reyes D."/>
            <person name="Friedrich A."/>
            <person name="Han S."/>
            <person name="Martens-Habbena W."/>
            <person name="Neal-McKinney J."/>
            <person name="Janagama H.K."/>
            <person name="Nadala C."/>
            <person name="Samadpour M."/>
        </authorList>
    </citation>
    <scope>NUCLEOTIDE SEQUENCE [LARGE SCALE GENOMIC DNA]</scope>
    <source>
        <strain evidence="8 9">DSM 20462</strain>
    </source>
</reference>
<dbReference type="GO" id="GO:0015562">
    <property type="term" value="F:efflux transmembrane transporter activity"/>
    <property type="evidence" value="ECO:0007669"/>
    <property type="project" value="TreeGrafter"/>
</dbReference>
<keyword evidence="9" id="KW-1185">Reference proteome</keyword>
<feature type="compositionally biased region" description="Low complexity" evidence="4">
    <location>
        <begin position="359"/>
        <end position="372"/>
    </location>
</feature>
<evidence type="ECO:0000259" key="6">
    <source>
        <dbReference type="Pfam" id="PF25967"/>
    </source>
</evidence>